<evidence type="ECO:0000256" key="1">
    <source>
        <dbReference type="SAM" id="Phobius"/>
    </source>
</evidence>
<reference evidence="2 3" key="2">
    <citation type="submission" date="2018-03" db="EMBL/GenBank/DDBJ databases">
        <title>The ancient ancestry and fast evolution of plastids.</title>
        <authorList>
            <person name="Moore K.R."/>
            <person name="Magnabosco C."/>
            <person name="Momper L."/>
            <person name="Gold D.A."/>
            <person name="Bosak T."/>
            <person name="Fournier G.P."/>
        </authorList>
    </citation>
    <scope>NUCLEOTIDE SEQUENCE [LARGE SCALE GENOMIC DNA]</scope>
    <source>
        <strain evidence="2 3">ULC007</strain>
    </source>
</reference>
<keyword evidence="1" id="KW-1133">Transmembrane helix</keyword>
<sequence>MNHYCEQWISDWCQENGWTDWFKERSSYWAFPPNAVMPVPIPTKVLRAIKAERGLTTSERLWGLSAMVGTIVAAASGYFLESPMPIVLAFGFCAIVVAHLEDEED</sequence>
<reference evidence="2 3" key="1">
    <citation type="submission" date="2018-02" db="EMBL/GenBank/DDBJ databases">
        <authorList>
            <person name="Cohen D.B."/>
            <person name="Kent A.D."/>
        </authorList>
    </citation>
    <scope>NUCLEOTIDE SEQUENCE [LARGE SCALE GENOMIC DNA]</scope>
    <source>
        <strain evidence="2 3">ULC007</strain>
    </source>
</reference>
<dbReference type="Proteomes" id="UP000238634">
    <property type="component" value="Unassembled WGS sequence"/>
</dbReference>
<dbReference type="STRING" id="1920490.GCA_001895925_00867"/>
<name>A0A2T1DNX0_9CYAN</name>
<comment type="caution">
    <text evidence="2">The sequence shown here is derived from an EMBL/GenBank/DDBJ whole genome shotgun (WGS) entry which is preliminary data.</text>
</comment>
<keyword evidence="1" id="KW-0812">Transmembrane</keyword>
<gene>
    <name evidence="2" type="ORF">C7B65_01595</name>
</gene>
<keyword evidence="1" id="KW-0472">Membrane</keyword>
<keyword evidence="3" id="KW-1185">Reference proteome</keyword>
<evidence type="ECO:0000313" key="3">
    <source>
        <dbReference type="Proteomes" id="UP000238634"/>
    </source>
</evidence>
<dbReference type="RefSeq" id="WP_073069144.1">
    <property type="nucleotide sequence ID" value="NZ_MPPI01000001.1"/>
</dbReference>
<organism evidence="2 3">
    <name type="scientific">Phormidesmis priestleyi ULC007</name>
    <dbReference type="NCBI Taxonomy" id="1920490"/>
    <lineage>
        <taxon>Bacteria</taxon>
        <taxon>Bacillati</taxon>
        <taxon>Cyanobacteriota</taxon>
        <taxon>Cyanophyceae</taxon>
        <taxon>Leptolyngbyales</taxon>
        <taxon>Leptolyngbyaceae</taxon>
        <taxon>Phormidesmis</taxon>
    </lineage>
</organism>
<accession>A0A2T1DNX0</accession>
<dbReference type="OrthoDB" id="560556at2"/>
<dbReference type="EMBL" id="PVWG01000001">
    <property type="protein sequence ID" value="PSB22124.1"/>
    <property type="molecule type" value="Genomic_DNA"/>
</dbReference>
<evidence type="ECO:0000313" key="2">
    <source>
        <dbReference type="EMBL" id="PSB22124.1"/>
    </source>
</evidence>
<dbReference type="AlphaFoldDB" id="A0A2T1DNX0"/>
<proteinExistence type="predicted"/>
<protein>
    <submittedName>
        <fullName evidence="2">Uncharacterized protein</fullName>
    </submittedName>
</protein>
<feature type="transmembrane region" description="Helical" evidence="1">
    <location>
        <begin position="61"/>
        <end position="78"/>
    </location>
</feature>